<evidence type="ECO:0000313" key="2">
    <source>
        <dbReference type="Proteomes" id="UP000237883"/>
    </source>
</evidence>
<proteinExistence type="predicted"/>
<evidence type="ECO:0008006" key="3">
    <source>
        <dbReference type="Google" id="ProtNLM"/>
    </source>
</evidence>
<gene>
    <name evidence="1" type="ORF">C5Q96_05100</name>
</gene>
<protein>
    <recommendedName>
        <fullName evidence="3">Prophage tail endopeptidase domain-containing protein</fullName>
    </recommendedName>
</protein>
<accession>A0A2S0L4Q0</accession>
<dbReference type="RefSeq" id="WP_106057328.1">
    <property type="nucleotide sequence ID" value="NZ_CP027228.1"/>
</dbReference>
<dbReference type="KEGG" id="mdv:C5Q96_05100"/>
<name>A0A2S0L4Q0_9FIRM</name>
<dbReference type="Proteomes" id="UP000237883">
    <property type="component" value="Chromosome"/>
</dbReference>
<organism evidence="1 2">
    <name type="scientific">Mogibacterium diversum</name>
    <dbReference type="NCBI Taxonomy" id="114527"/>
    <lineage>
        <taxon>Bacteria</taxon>
        <taxon>Bacillati</taxon>
        <taxon>Bacillota</taxon>
        <taxon>Clostridia</taxon>
        <taxon>Peptostreptococcales</taxon>
        <taxon>Anaerovoracaceae</taxon>
        <taxon>Mogibacterium</taxon>
    </lineage>
</organism>
<dbReference type="AlphaFoldDB" id="A0A2S0L4Q0"/>
<sequence length="344" mass="39239">MDLIYTAWDFANNGNDPIESGVLKRGTFDCDIDDGNDFSFLSSYDVGDDPYLPMLIDQYIFLEGTEYGGLVTNRKIDKQARTIELSGLTFRGYLDTKIVIVPSGRDFYTVNADLRSVIRELFRDCYMPSYWIIDDVSNITVSYQFDRYCTLSKALNDLCEKYKLKMMFRHENDGIHFSIVKLDNLTREVELSKEDYDHISLTITQKGDYPNFMIALGKGELQAREVLYLSSLGGVNLSSRDAIYEGARVITYENTSSDNLLTDATNKFNELMANFVASEYGSYITTAEINSYDDSIELDIGDIVNIFEPIFSVRLSVKITGKLIRKVNQDKEVITYKFTEVHNG</sequence>
<keyword evidence="2" id="KW-1185">Reference proteome</keyword>
<reference evidence="2" key="1">
    <citation type="submission" date="2018-02" db="EMBL/GenBank/DDBJ databases">
        <authorList>
            <person name="Holder M.E."/>
            <person name="Ajami N.J."/>
            <person name="Petrosino J.F."/>
        </authorList>
    </citation>
    <scope>NUCLEOTIDE SEQUENCE [LARGE SCALE GENOMIC DNA]</scope>
    <source>
        <strain evidence="2">CCUG 47132</strain>
    </source>
</reference>
<dbReference type="EMBL" id="CP027228">
    <property type="protein sequence ID" value="AVM48255.1"/>
    <property type="molecule type" value="Genomic_DNA"/>
</dbReference>
<evidence type="ECO:0000313" key="1">
    <source>
        <dbReference type="EMBL" id="AVM48255.1"/>
    </source>
</evidence>
<dbReference type="GeneID" id="78391638"/>
<dbReference type="OrthoDB" id="1958058at2"/>